<dbReference type="InterPro" id="IPR015178">
    <property type="entry name" value="A-amylase/a-glucTrfase_central"/>
</dbReference>
<dbReference type="SUPFAM" id="SSF88713">
    <property type="entry name" value="Glycoside hydrolase/deacetylase"/>
    <property type="match status" value="1"/>
</dbReference>
<dbReference type="CDD" id="cd10793">
    <property type="entry name" value="GH57N_TLGT_like"/>
    <property type="match status" value="1"/>
</dbReference>
<dbReference type="SUPFAM" id="SSF88688">
    <property type="entry name" value="Families 57/38 glycoside transferase middle domain"/>
    <property type="match status" value="1"/>
</dbReference>
<evidence type="ECO:0000313" key="6">
    <source>
        <dbReference type="EMBL" id="OGC27631.1"/>
    </source>
</evidence>
<evidence type="ECO:0000259" key="3">
    <source>
        <dbReference type="Pfam" id="PF03065"/>
    </source>
</evidence>
<dbReference type="InterPro" id="IPR011013">
    <property type="entry name" value="Gal_mutarotase_sf_dom"/>
</dbReference>
<dbReference type="AlphaFoldDB" id="A0A1F4T4B1"/>
<feature type="domain" description="Glycoside hydrolase family 57 N-terminal" evidence="3">
    <location>
        <begin position="18"/>
        <end position="276"/>
    </location>
</feature>
<dbReference type="EMBL" id="MEUG01000001">
    <property type="protein sequence ID" value="OGC27631.1"/>
    <property type="molecule type" value="Genomic_DNA"/>
</dbReference>
<dbReference type="Pfam" id="PF09095">
    <property type="entry name" value="AmyA-gluTrfs_C"/>
    <property type="match status" value="1"/>
</dbReference>
<evidence type="ECO:0000259" key="5">
    <source>
        <dbReference type="Pfam" id="PF09095"/>
    </source>
</evidence>
<evidence type="ECO:0000256" key="2">
    <source>
        <dbReference type="ARBA" id="ARBA00023277"/>
    </source>
</evidence>
<dbReference type="InterPro" id="IPR011330">
    <property type="entry name" value="Glyco_hydro/deAcase_b/a-brl"/>
</dbReference>
<sequence>MNKNSGQSKTRPVDLLLAVHCHQPVGNLDQVIEEAYQRSYLPFIETLREHPRIKFAAHYSGVLLEWFEARHPEFLGLLKDLVRKGQLELLTGGHYEPILSLIPDDDKLGQIKMLNDYLKGKFGSAPRGMWLAERVWEPHLPRVLAQSGVEYTLLDDSHFIAAGLEKEKLGGYYLTEESGEMLRIFPISRYLRHAIPFKKPDEVIDHLRQLSAGGQGLAVIADDGEKFGLWPGTQKVFSGGYLNKLFDLIEKTEWLRSRSFSDYLEEELPAGRIYLPANSYFEMMDWSLPAPAEKKFKRIIEDLKKSDYLEEFLPFLSGGFFRNFLVKYPESNLMHKRMLQVSDRLSRMKKGKSLLGEKEFESRLKEAELALYKSQCGCAYWHGIFSGIYLNYLRHAVYENILKAEAVMDSHARGSDDYADITITDLDRDGREEVLLTSSMLNLYFSPAQGGTLFEIDYKPKNFNLVNNLARREEAYHEKIKPPAWEGGAELSDAARKRVDRAKKAGLDELLIYDRRPRFCLVDHFLGEGTTLESFSRNKYKEEGDFSGSYTFMPQRRGNEVLLRMKNDGEVGGRGVRVEKEISIMAKQSIINIVYDLSNLSDEVVHLWFGTEFNFSFLTGNNSDIPCHIEGEENGQNISGVTIVDERKGFSVVLALDRPAALWRFPIETVSISESGFEKTFQSSLFFPNWKISLHPGQKWKIKIALRIEE</sequence>
<protein>
    <recommendedName>
        <fullName evidence="8">4-alpha-glucanotransferase</fullName>
    </recommendedName>
</protein>
<comment type="caution">
    <text evidence="6">The sequence shown here is derived from an EMBL/GenBank/DDBJ whole genome shotgun (WGS) entry which is preliminary data.</text>
</comment>
<name>A0A1F4T4B1_UNCSA</name>
<dbReference type="GO" id="GO:0030246">
    <property type="term" value="F:carbohydrate binding"/>
    <property type="evidence" value="ECO:0007669"/>
    <property type="project" value="InterPro"/>
</dbReference>
<evidence type="ECO:0000256" key="1">
    <source>
        <dbReference type="ARBA" id="ARBA00006821"/>
    </source>
</evidence>
<dbReference type="GO" id="GO:0005975">
    <property type="term" value="P:carbohydrate metabolic process"/>
    <property type="evidence" value="ECO:0007669"/>
    <property type="project" value="InterPro"/>
</dbReference>
<dbReference type="Gene3D" id="3.20.110.20">
    <property type="match status" value="1"/>
</dbReference>
<dbReference type="InterPro" id="IPR052046">
    <property type="entry name" value="GH57_Enzymes"/>
</dbReference>
<evidence type="ECO:0008006" key="8">
    <source>
        <dbReference type="Google" id="ProtNLM"/>
    </source>
</evidence>
<dbReference type="PANTHER" id="PTHR36306:SF1">
    <property type="entry name" value="ALPHA-AMYLASE-RELATED"/>
    <property type="match status" value="1"/>
</dbReference>
<reference evidence="6 7" key="1">
    <citation type="journal article" date="2016" name="Nat. Commun.">
        <title>Thousands of microbial genomes shed light on interconnected biogeochemical processes in an aquifer system.</title>
        <authorList>
            <person name="Anantharaman K."/>
            <person name="Brown C.T."/>
            <person name="Hug L.A."/>
            <person name="Sharon I."/>
            <person name="Castelle C.J."/>
            <person name="Probst A.J."/>
            <person name="Thomas B.C."/>
            <person name="Singh A."/>
            <person name="Wilkins M.J."/>
            <person name="Karaoz U."/>
            <person name="Brodie E.L."/>
            <person name="Williams K.H."/>
            <person name="Hubbard S.S."/>
            <person name="Banfield J.F."/>
        </authorList>
    </citation>
    <scope>NUCLEOTIDE SEQUENCE [LARGE SCALE GENOMIC DNA]</scope>
</reference>
<dbReference type="InterPro" id="IPR028995">
    <property type="entry name" value="Glyco_hydro_57/38_cen_sf"/>
</dbReference>
<evidence type="ECO:0000259" key="4">
    <source>
        <dbReference type="Pfam" id="PF09094"/>
    </source>
</evidence>
<dbReference type="Pfam" id="PF03065">
    <property type="entry name" value="Glyco_hydro_57"/>
    <property type="match status" value="1"/>
</dbReference>
<dbReference type="SUPFAM" id="SSF74650">
    <property type="entry name" value="Galactose mutarotase-like"/>
    <property type="match status" value="1"/>
</dbReference>
<dbReference type="InterPro" id="IPR015179">
    <property type="entry name" value="A-amylase/a-glucTrfase_C"/>
</dbReference>
<accession>A0A1F4T4B1</accession>
<organism evidence="6 7">
    <name type="scientific">candidate division WOR-1 bacterium RIFOXYC12_FULL_54_18</name>
    <dbReference type="NCBI Taxonomy" id="1802584"/>
    <lineage>
        <taxon>Bacteria</taxon>
        <taxon>Bacillati</taxon>
        <taxon>Saganbacteria</taxon>
    </lineage>
</organism>
<dbReference type="Gene3D" id="2.70.98.10">
    <property type="match status" value="1"/>
</dbReference>
<proteinExistence type="inferred from homology"/>
<dbReference type="GO" id="GO:0003824">
    <property type="term" value="F:catalytic activity"/>
    <property type="evidence" value="ECO:0007669"/>
    <property type="project" value="InterPro"/>
</dbReference>
<dbReference type="InterPro" id="IPR014718">
    <property type="entry name" value="GH-type_carb-bd"/>
</dbReference>
<evidence type="ECO:0000313" key="7">
    <source>
        <dbReference type="Proteomes" id="UP000178602"/>
    </source>
</evidence>
<dbReference type="InterPro" id="IPR004300">
    <property type="entry name" value="Glyco_hydro_57_N"/>
</dbReference>
<dbReference type="Pfam" id="PF09094">
    <property type="entry name" value="AmyA-A_glucT_m"/>
    <property type="match status" value="1"/>
</dbReference>
<gene>
    <name evidence="6" type="ORF">A3K49_01235</name>
</gene>
<dbReference type="PANTHER" id="PTHR36306">
    <property type="entry name" value="ALPHA-AMYLASE-RELATED-RELATED"/>
    <property type="match status" value="1"/>
</dbReference>
<dbReference type="Proteomes" id="UP000178602">
    <property type="component" value="Unassembled WGS sequence"/>
</dbReference>
<feature type="domain" description="Alpha-amylase/4-alpha-glucanotransferase C-terminal" evidence="5">
    <location>
        <begin position="425"/>
        <end position="704"/>
    </location>
</feature>
<comment type="similarity">
    <text evidence="1">Belongs to the glycosyl hydrolase 57 family.</text>
</comment>
<feature type="domain" description="Alpha-amylase/4-alpha-glucanotransferase central" evidence="4">
    <location>
        <begin position="319"/>
        <end position="407"/>
    </location>
</feature>
<keyword evidence="2" id="KW-0119">Carbohydrate metabolism</keyword>